<evidence type="ECO:0000256" key="1">
    <source>
        <dbReference type="ARBA" id="ARBA00023002"/>
    </source>
</evidence>
<sequence length="535" mass="57826">MRDYRLYIGGRDLDGTGAVHAVHASLMLDDVLTAVSLKRRLDKGGEVLPDDEILSRCATAGPEQLEAATRAAHNAKPAWAAVPLEQRLDLLSSFHQELSGRIEEFIELLIAEGHPRRFAEIEATSILDSTGQEAIDFYRQQLVQEVDTPRRHLTLVRKPDGVVGLNPPQNAATTNSAVGVCVLAAGNTLVLRAPQGCPTGVHFLFRELVVPLLDRMGAPPGTLNIVTAPTALTLRHWIDSPLVDDVFYFGDSTRGLAIAQECMAKETKPVLELAGNDGLVVWRDTDLKHAARALTESFIGSGQVCLVPKFGIVHPAVADELLSRLRDEVAAIRPTRPADEAAWLSPVMKSERYFDFLTTAVQAGARVLVGGHRCDLDGEQDEAGSFIEPTVLRVNGLELADSMPVVREETFFPLLPIVVPEDTGDDQKLLSAIVDFLNGNRYGLRNSLWARDEHVIDRFCTEVSVGGLLKVNDSHIGTVAPLPAHGGTGLSGGPFGEANLPVLSTTHLQGISIATGEDPRRSVYGLSAEPTSRQT</sequence>
<dbReference type="GO" id="GO:0004777">
    <property type="term" value="F:succinate-semialdehyde dehydrogenase (NAD+) activity"/>
    <property type="evidence" value="ECO:0007669"/>
    <property type="project" value="TreeGrafter"/>
</dbReference>
<keyword evidence="4" id="KW-1185">Reference proteome</keyword>
<dbReference type="OrthoDB" id="3284578at2"/>
<dbReference type="InterPro" id="IPR016162">
    <property type="entry name" value="Ald_DH_N"/>
</dbReference>
<dbReference type="InterPro" id="IPR016161">
    <property type="entry name" value="Ald_DH/histidinol_DH"/>
</dbReference>
<dbReference type="PATRIC" id="fig|1075402.3.peg.3809"/>
<protein>
    <submittedName>
        <fullName evidence="3">Aldehyde dehydrogenase</fullName>
    </submittedName>
</protein>
<dbReference type="Gene3D" id="3.40.309.10">
    <property type="entry name" value="Aldehyde Dehydrogenase, Chain A, domain 2"/>
    <property type="match status" value="1"/>
</dbReference>
<reference evidence="3 4" key="1">
    <citation type="journal article" date="2016" name="Front. Microbiol.">
        <title>Comparative Genomics Analysis of Streptomyces Species Reveals Their Adaptation to the Marine Environment and Their Diversity at the Genomic Level.</title>
        <authorList>
            <person name="Tian X."/>
            <person name="Zhang Z."/>
            <person name="Yang T."/>
            <person name="Chen M."/>
            <person name="Li J."/>
            <person name="Chen F."/>
            <person name="Yang J."/>
            <person name="Li W."/>
            <person name="Zhang B."/>
            <person name="Zhang Z."/>
            <person name="Wu J."/>
            <person name="Zhang C."/>
            <person name="Long L."/>
            <person name="Xiao J."/>
        </authorList>
    </citation>
    <scope>NUCLEOTIDE SEQUENCE [LARGE SCALE GENOMIC DNA]</scope>
    <source>
        <strain evidence="3 4">SCSIO 02100</strain>
    </source>
</reference>
<dbReference type="Gene3D" id="3.40.605.10">
    <property type="entry name" value="Aldehyde Dehydrogenase, Chain A, domain 1"/>
    <property type="match status" value="1"/>
</dbReference>
<dbReference type="InterPro" id="IPR050740">
    <property type="entry name" value="Aldehyde_DH_Superfamily"/>
</dbReference>
<accession>A0A1E7KP53</accession>
<dbReference type="STRING" id="1075402.AN216_02110"/>
<dbReference type="InterPro" id="IPR015590">
    <property type="entry name" value="Aldehyde_DH_dom"/>
</dbReference>
<gene>
    <name evidence="3" type="ORF">AN216_02110</name>
</gene>
<dbReference type="AlphaFoldDB" id="A0A1E7KP53"/>
<feature type="domain" description="Aldehyde dehydrogenase" evidence="2">
    <location>
        <begin position="51"/>
        <end position="492"/>
    </location>
</feature>
<evidence type="ECO:0000313" key="4">
    <source>
        <dbReference type="Proteomes" id="UP000176101"/>
    </source>
</evidence>
<dbReference type="GO" id="GO:0009450">
    <property type="term" value="P:gamma-aminobutyric acid catabolic process"/>
    <property type="evidence" value="ECO:0007669"/>
    <property type="project" value="TreeGrafter"/>
</dbReference>
<evidence type="ECO:0000259" key="2">
    <source>
        <dbReference type="Pfam" id="PF00171"/>
    </source>
</evidence>
<dbReference type="InterPro" id="IPR016163">
    <property type="entry name" value="Ald_DH_C"/>
</dbReference>
<evidence type="ECO:0000313" key="3">
    <source>
        <dbReference type="EMBL" id="OEV05762.1"/>
    </source>
</evidence>
<dbReference type="Pfam" id="PF00171">
    <property type="entry name" value="Aldedh"/>
    <property type="match status" value="1"/>
</dbReference>
<dbReference type="Proteomes" id="UP000176101">
    <property type="component" value="Unassembled WGS sequence"/>
</dbReference>
<keyword evidence="1" id="KW-0560">Oxidoreductase</keyword>
<name>A0A1E7KP53_9ACTN</name>
<dbReference type="PANTHER" id="PTHR43353:SF6">
    <property type="entry name" value="CYTOPLASMIC ALDEHYDE DEHYDROGENASE (EUROFUNG)"/>
    <property type="match status" value="1"/>
</dbReference>
<comment type="caution">
    <text evidence="3">The sequence shown here is derived from an EMBL/GenBank/DDBJ whole genome shotgun (WGS) entry which is preliminary data.</text>
</comment>
<dbReference type="EMBL" id="LJGU01000093">
    <property type="protein sequence ID" value="OEV05762.1"/>
    <property type="molecule type" value="Genomic_DNA"/>
</dbReference>
<dbReference type="SUPFAM" id="SSF53720">
    <property type="entry name" value="ALDH-like"/>
    <property type="match status" value="1"/>
</dbReference>
<organism evidence="3 4">
    <name type="scientific">Streptomyces oceani</name>
    <dbReference type="NCBI Taxonomy" id="1075402"/>
    <lineage>
        <taxon>Bacteria</taxon>
        <taxon>Bacillati</taxon>
        <taxon>Actinomycetota</taxon>
        <taxon>Actinomycetes</taxon>
        <taxon>Kitasatosporales</taxon>
        <taxon>Streptomycetaceae</taxon>
        <taxon>Streptomyces</taxon>
    </lineage>
</organism>
<dbReference type="RefSeq" id="WP_070194830.1">
    <property type="nucleotide sequence ID" value="NZ_LJGU01000093.1"/>
</dbReference>
<dbReference type="PANTHER" id="PTHR43353">
    <property type="entry name" value="SUCCINATE-SEMIALDEHYDE DEHYDROGENASE, MITOCHONDRIAL"/>
    <property type="match status" value="1"/>
</dbReference>
<proteinExistence type="predicted"/>